<name>A0A8J5MFC2_9STRA</name>
<keyword evidence="1" id="KW-0413">Isomerase</keyword>
<accession>A0A8J5MFC2</accession>
<gene>
    <name evidence="4" type="ORF">JG688_00009799</name>
</gene>
<evidence type="ECO:0000256" key="2">
    <source>
        <dbReference type="SAM" id="SignalP"/>
    </source>
</evidence>
<keyword evidence="2" id="KW-0732">Signal</keyword>
<comment type="caution">
    <text evidence="4">The sequence shown here is derived from an EMBL/GenBank/DDBJ whole genome shotgun (WGS) entry which is preliminary data.</text>
</comment>
<evidence type="ECO:0000313" key="4">
    <source>
        <dbReference type="EMBL" id="KAG6960050.1"/>
    </source>
</evidence>
<dbReference type="GO" id="GO:0005975">
    <property type="term" value="P:carbohydrate metabolic process"/>
    <property type="evidence" value="ECO:0007669"/>
    <property type="project" value="InterPro"/>
</dbReference>
<evidence type="ECO:0000259" key="3">
    <source>
        <dbReference type="Pfam" id="PF13883"/>
    </source>
</evidence>
<dbReference type="Pfam" id="PF13883">
    <property type="entry name" value="CREG_beta-barrel"/>
    <property type="match status" value="1"/>
</dbReference>
<feature type="domain" description="CREG-like beta-barrel" evidence="3">
    <location>
        <begin position="356"/>
        <end position="520"/>
    </location>
</feature>
<feature type="chain" id="PRO_5035241047" description="CREG-like beta-barrel domain-containing protein" evidence="2">
    <location>
        <begin position="26"/>
        <end position="523"/>
    </location>
</feature>
<reference evidence="4" key="1">
    <citation type="submission" date="2021-01" db="EMBL/GenBank/DDBJ databases">
        <title>Phytophthora aleatoria, a newly-described species from Pinus radiata is distinct from Phytophthora cactorum isolates based on comparative genomics.</title>
        <authorList>
            <person name="Mcdougal R."/>
            <person name="Panda P."/>
            <person name="Williams N."/>
            <person name="Studholme D.J."/>
        </authorList>
    </citation>
    <scope>NUCLEOTIDE SEQUENCE</scope>
    <source>
        <strain evidence="4">NZFS 4037</strain>
    </source>
</reference>
<dbReference type="InterPro" id="IPR055343">
    <property type="entry name" value="CREG_beta-barrel"/>
</dbReference>
<dbReference type="CDD" id="cd09020">
    <property type="entry name" value="D-hex-6-P-epi_like"/>
    <property type="match status" value="1"/>
</dbReference>
<evidence type="ECO:0000256" key="1">
    <source>
        <dbReference type="ARBA" id="ARBA00023235"/>
    </source>
</evidence>
<organism evidence="4 5">
    <name type="scientific">Phytophthora aleatoria</name>
    <dbReference type="NCBI Taxonomy" id="2496075"/>
    <lineage>
        <taxon>Eukaryota</taxon>
        <taxon>Sar</taxon>
        <taxon>Stramenopiles</taxon>
        <taxon>Oomycota</taxon>
        <taxon>Peronosporomycetes</taxon>
        <taxon>Peronosporales</taxon>
        <taxon>Peronosporaceae</taxon>
        <taxon>Phytophthora</taxon>
    </lineage>
</organism>
<sequence>MPAFQSIVLNAAALATCLFASGARAELPTTKLTHPSGSNAEVFLFGAHVKSFHAAQDPTRDVIFLSNHSFLDGVNPIMGGIPVVFPNFGSAKGLPGHGFARVTNWTLAGVEEAADAASPTVATFTMAASDSTRKMWPVEFELEYEVKLSANQLETALIVDNTHTEQIDFHALLHNYIYVDDVRGGNTKVAGLSGLEYFDKVAQANKTQDAELSITAETDSIYYNAPSTLTVSTKGVNAADRTVVIEKSGFIGNGAAETKQDTDAVIWNPWVERSKTFKDFGAEEYINMLAVEPGRVSQKQALPAGQTEKNLVMSPPYILRLYLVLLSVLIAAVGSETYSAETTSLVPDDVDSGPFAKLHAKHARILVHANVWGIMATTSVTFGGSAFANVVSYSDGVGLAKEDATGTLFFYLSVDDFTAMDLKANPNATVALSKAQGGAKACLMDAEDPTCWRLSLTGRVVPVKESQRNYAERVVFSKHPQMKHWPTHHDFRFYVLETEHIVFLDFYGPAQHIPVSDYYKIKL</sequence>
<dbReference type="EMBL" id="JAENGY010000581">
    <property type="protein sequence ID" value="KAG6960050.1"/>
    <property type="molecule type" value="Genomic_DNA"/>
</dbReference>
<keyword evidence="5" id="KW-1185">Reference proteome</keyword>
<dbReference type="AlphaFoldDB" id="A0A8J5MFC2"/>
<dbReference type="GO" id="GO:0047938">
    <property type="term" value="F:glucose-6-phosphate 1-epimerase activity"/>
    <property type="evidence" value="ECO:0007669"/>
    <property type="project" value="TreeGrafter"/>
</dbReference>
<proteinExistence type="predicted"/>
<dbReference type="InterPro" id="IPR008183">
    <property type="entry name" value="Aldose_1/G6P_1-epimerase"/>
</dbReference>
<dbReference type="GO" id="GO:0005737">
    <property type="term" value="C:cytoplasm"/>
    <property type="evidence" value="ECO:0007669"/>
    <property type="project" value="TreeGrafter"/>
</dbReference>
<dbReference type="PANTHER" id="PTHR11122:SF13">
    <property type="entry name" value="GLUCOSE-6-PHOSPHATE 1-EPIMERASE"/>
    <property type="match status" value="1"/>
</dbReference>
<dbReference type="Pfam" id="PF01263">
    <property type="entry name" value="Aldose_epim"/>
    <property type="match status" value="1"/>
</dbReference>
<dbReference type="InterPro" id="IPR025532">
    <property type="entry name" value="G6P_1-epimerase"/>
</dbReference>
<protein>
    <recommendedName>
        <fullName evidence="3">CREG-like beta-barrel domain-containing protein</fullName>
    </recommendedName>
</protein>
<feature type="signal peptide" evidence="2">
    <location>
        <begin position="1"/>
        <end position="25"/>
    </location>
</feature>
<dbReference type="Proteomes" id="UP000709295">
    <property type="component" value="Unassembled WGS sequence"/>
</dbReference>
<evidence type="ECO:0000313" key="5">
    <source>
        <dbReference type="Proteomes" id="UP000709295"/>
    </source>
</evidence>
<dbReference type="PANTHER" id="PTHR11122">
    <property type="entry name" value="APOSPORY-ASSOCIATED PROTEIN C-RELATED"/>
    <property type="match status" value="1"/>
</dbReference>